<proteinExistence type="inferred from homology"/>
<feature type="binding site" evidence="5">
    <location>
        <position position="124"/>
    </location>
    <ligand>
        <name>S-adenosyl-L-methionine</name>
        <dbReference type="ChEBI" id="CHEBI:59789"/>
    </ligand>
</feature>
<keyword evidence="2 5" id="KW-0808">Transferase</keyword>
<evidence type="ECO:0000256" key="2">
    <source>
        <dbReference type="ARBA" id="ARBA00022679"/>
    </source>
</evidence>
<dbReference type="GO" id="GO:0010420">
    <property type="term" value="F:polyprenyldihydroxybenzoate methyltransferase activity"/>
    <property type="evidence" value="ECO:0007669"/>
    <property type="project" value="InterPro"/>
</dbReference>
<keyword evidence="7" id="KW-1185">Reference proteome</keyword>
<evidence type="ECO:0000313" key="7">
    <source>
        <dbReference type="Proteomes" id="UP000198762"/>
    </source>
</evidence>
<keyword evidence="3 5" id="KW-0831">Ubiquinone biosynthesis</keyword>
<dbReference type="OrthoDB" id="9801538at2"/>
<dbReference type="NCBIfam" id="TIGR01983">
    <property type="entry name" value="UbiG"/>
    <property type="match status" value="1"/>
</dbReference>
<dbReference type="STRING" id="430453.SAMN04487962_12620"/>
<dbReference type="PANTHER" id="PTHR43464">
    <property type="entry name" value="METHYLTRANSFERASE"/>
    <property type="match status" value="1"/>
</dbReference>
<dbReference type="InterPro" id="IPR010233">
    <property type="entry name" value="UbiG_MeTrfase"/>
</dbReference>
<dbReference type="Gene3D" id="3.40.50.150">
    <property type="entry name" value="Vaccinia Virus protein VP39"/>
    <property type="match status" value="1"/>
</dbReference>
<accession>A0A1I0HAY2</accession>
<evidence type="ECO:0000256" key="1">
    <source>
        <dbReference type="ARBA" id="ARBA00022603"/>
    </source>
</evidence>
<gene>
    <name evidence="5" type="primary">ubiG</name>
    <name evidence="6" type="ORF">SAMN04487962_12620</name>
</gene>
<dbReference type="FunFam" id="3.40.50.150:FF:000028">
    <property type="entry name" value="Ubiquinone biosynthesis O-methyltransferase"/>
    <property type="match status" value="1"/>
</dbReference>
<comment type="catalytic activity">
    <reaction evidence="5">
        <text>a 3-demethylubiquinol + S-adenosyl-L-methionine = a ubiquinol + S-adenosyl-L-homocysteine + H(+)</text>
        <dbReference type="Rhea" id="RHEA:44380"/>
        <dbReference type="Rhea" id="RHEA-COMP:9566"/>
        <dbReference type="Rhea" id="RHEA-COMP:10914"/>
        <dbReference type="ChEBI" id="CHEBI:15378"/>
        <dbReference type="ChEBI" id="CHEBI:17976"/>
        <dbReference type="ChEBI" id="CHEBI:57856"/>
        <dbReference type="ChEBI" id="CHEBI:59789"/>
        <dbReference type="ChEBI" id="CHEBI:84422"/>
        <dbReference type="EC" id="2.1.1.64"/>
    </reaction>
</comment>
<keyword evidence="1 5" id="KW-0489">Methyltransferase</keyword>
<dbReference type="EMBL" id="FOHZ01000026">
    <property type="protein sequence ID" value="SET80948.1"/>
    <property type="molecule type" value="Genomic_DNA"/>
</dbReference>
<dbReference type="HAMAP" id="MF_00472">
    <property type="entry name" value="UbiG"/>
    <property type="match status" value="1"/>
</dbReference>
<keyword evidence="4 5" id="KW-0949">S-adenosyl-L-methionine</keyword>
<comment type="pathway">
    <text evidence="5">Cofactor biosynthesis; ubiquinone biosynthesis.</text>
</comment>
<dbReference type="EC" id="2.1.1.222" evidence="5"/>
<feature type="binding site" evidence="5">
    <location>
        <position position="57"/>
    </location>
    <ligand>
        <name>S-adenosyl-L-methionine</name>
        <dbReference type="ChEBI" id="CHEBI:59789"/>
    </ligand>
</feature>
<reference evidence="7" key="1">
    <citation type="submission" date="2016-10" db="EMBL/GenBank/DDBJ databases">
        <authorList>
            <person name="Varghese N."/>
            <person name="Submissions S."/>
        </authorList>
    </citation>
    <scope>NUCLEOTIDE SEQUENCE [LARGE SCALE GENOMIC DNA]</scope>
    <source>
        <strain evidence="7">CGMCC 1.6489</strain>
    </source>
</reference>
<dbReference type="GO" id="GO:0102208">
    <property type="term" value="F:2-polyprenyl-6-hydroxyphenol methylase activity"/>
    <property type="evidence" value="ECO:0007669"/>
    <property type="project" value="UniProtKB-EC"/>
</dbReference>
<comment type="similarity">
    <text evidence="5">Belongs to the methyltransferase superfamily. UbiG/COQ3 family.</text>
</comment>
<feature type="binding site" evidence="5">
    <location>
        <position position="78"/>
    </location>
    <ligand>
        <name>S-adenosyl-L-methionine</name>
        <dbReference type="ChEBI" id="CHEBI:59789"/>
    </ligand>
</feature>
<keyword evidence="6" id="KW-0830">Ubiquinone</keyword>
<dbReference type="PANTHER" id="PTHR43464:SF19">
    <property type="entry name" value="UBIQUINONE BIOSYNTHESIS O-METHYLTRANSFERASE, MITOCHONDRIAL"/>
    <property type="match status" value="1"/>
</dbReference>
<evidence type="ECO:0000256" key="3">
    <source>
        <dbReference type="ARBA" id="ARBA00022688"/>
    </source>
</evidence>
<feature type="binding site" evidence="5">
    <location>
        <position position="38"/>
    </location>
    <ligand>
        <name>S-adenosyl-L-methionine</name>
        <dbReference type="ChEBI" id="CHEBI:59789"/>
    </ligand>
</feature>
<dbReference type="CDD" id="cd02440">
    <property type="entry name" value="AdoMet_MTases"/>
    <property type="match status" value="1"/>
</dbReference>
<dbReference type="RefSeq" id="WP_091854467.1">
    <property type="nucleotide sequence ID" value="NZ_FOHZ01000026.1"/>
</dbReference>
<dbReference type="InterPro" id="IPR029063">
    <property type="entry name" value="SAM-dependent_MTases_sf"/>
</dbReference>
<organism evidence="6 7">
    <name type="scientific">Marinobacter segnicrescens</name>
    <dbReference type="NCBI Taxonomy" id="430453"/>
    <lineage>
        <taxon>Bacteria</taxon>
        <taxon>Pseudomonadati</taxon>
        <taxon>Pseudomonadota</taxon>
        <taxon>Gammaproteobacteria</taxon>
        <taxon>Pseudomonadales</taxon>
        <taxon>Marinobacteraceae</taxon>
        <taxon>Marinobacter</taxon>
    </lineage>
</organism>
<name>A0A1I0HAY2_9GAMM</name>
<dbReference type="Pfam" id="PF13489">
    <property type="entry name" value="Methyltransf_23"/>
    <property type="match status" value="1"/>
</dbReference>
<dbReference type="EC" id="2.1.1.64" evidence="5"/>
<dbReference type="Proteomes" id="UP000198762">
    <property type="component" value="Unassembled WGS sequence"/>
</dbReference>
<dbReference type="SUPFAM" id="SSF53335">
    <property type="entry name" value="S-adenosyl-L-methionine-dependent methyltransferases"/>
    <property type="match status" value="1"/>
</dbReference>
<evidence type="ECO:0000256" key="4">
    <source>
        <dbReference type="ARBA" id="ARBA00022691"/>
    </source>
</evidence>
<dbReference type="GO" id="GO:0061542">
    <property type="term" value="F:3-demethylubiquinol 3-O-methyltransferase activity"/>
    <property type="evidence" value="ECO:0007669"/>
    <property type="project" value="UniProtKB-UniRule"/>
</dbReference>
<comment type="function">
    <text evidence="5">O-methyltransferase that catalyzes the 2 O-methylation steps in the ubiquinone biosynthetic pathway.</text>
</comment>
<evidence type="ECO:0000313" key="6">
    <source>
        <dbReference type="EMBL" id="SET80948.1"/>
    </source>
</evidence>
<dbReference type="AlphaFoldDB" id="A0A1I0HAY2"/>
<dbReference type="UniPathway" id="UPA00232"/>
<sequence>MSRTNVDQNEIAKFEALASRWWDPTSEFRPLHDINPLRLNYIDERTPLAGRRVVDVGCGGGLLSEGMARRGANVTGIDMGEAPLAVARLHGLESGVQVDYRQTTVEELAADPDHAGQYDIVTCLEMLEHVPEPASVIRACARLLKPGGDLYVSTINRNPKSFLFAIVGAEYVLRLLPKGTHEWKRFIRPSEMSDHLRQAGLDIHDLTGMTYNPLTKVYRLARDVDVNYLMHAGKPSGE</sequence>
<evidence type="ECO:0000256" key="5">
    <source>
        <dbReference type="HAMAP-Rule" id="MF_00472"/>
    </source>
</evidence>
<protein>
    <recommendedName>
        <fullName evidence="5">Ubiquinone biosynthesis O-methyltransferase</fullName>
    </recommendedName>
    <alternativeName>
        <fullName evidence="5">2-polyprenyl-6-hydroxyphenol methylase</fullName>
        <ecNumber evidence="5">2.1.1.222</ecNumber>
    </alternativeName>
    <alternativeName>
        <fullName evidence="5">3-demethylubiquinone 3-O-methyltransferase</fullName>
        <ecNumber evidence="5">2.1.1.64</ecNumber>
    </alternativeName>
</protein>
<comment type="catalytic activity">
    <reaction evidence="5">
        <text>a 3-(all-trans-polyprenyl)benzene-1,2-diol + S-adenosyl-L-methionine = a 2-methoxy-6-(all-trans-polyprenyl)phenol + S-adenosyl-L-homocysteine + H(+)</text>
        <dbReference type="Rhea" id="RHEA:31411"/>
        <dbReference type="Rhea" id="RHEA-COMP:9550"/>
        <dbReference type="Rhea" id="RHEA-COMP:9551"/>
        <dbReference type="ChEBI" id="CHEBI:15378"/>
        <dbReference type="ChEBI" id="CHEBI:57856"/>
        <dbReference type="ChEBI" id="CHEBI:59789"/>
        <dbReference type="ChEBI" id="CHEBI:62729"/>
        <dbReference type="ChEBI" id="CHEBI:62731"/>
        <dbReference type="EC" id="2.1.1.222"/>
    </reaction>
</comment>
<dbReference type="GO" id="GO:0032259">
    <property type="term" value="P:methylation"/>
    <property type="evidence" value="ECO:0007669"/>
    <property type="project" value="UniProtKB-KW"/>
</dbReference>